<feature type="chain" id="PRO_5035714378" evidence="1">
    <location>
        <begin position="29"/>
        <end position="438"/>
    </location>
</feature>
<gene>
    <name evidence="2" type="ORF">DEACI_4041</name>
</gene>
<dbReference type="KEGG" id="aacx:DEACI_4041"/>
<organism evidence="2">
    <name type="scientific">Acididesulfobacillus acetoxydans</name>
    <dbReference type="NCBI Taxonomy" id="1561005"/>
    <lineage>
        <taxon>Bacteria</taxon>
        <taxon>Bacillati</taxon>
        <taxon>Bacillota</taxon>
        <taxon>Clostridia</taxon>
        <taxon>Eubacteriales</taxon>
        <taxon>Peptococcaceae</taxon>
        <taxon>Acididesulfobacillus</taxon>
    </lineage>
</organism>
<dbReference type="AlphaFoldDB" id="A0A8S0W5J7"/>
<dbReference type="SUPFAM" id="SSF53850">
    <property type="entry name" value="Periplasmic binding protein-like II"/>
    <property type="match status" value="1"/>
</dbReference>
<feature type="signal peptide" evidence="1">
    <location>
        <begin position="1"/>
        <end position="28"/>
    </location>
</feature>
<dbReference type="InterPro" id="IPR006059">
    <property type="entry name" value="SBP"/>
</dbReference>
<dbReference type="Gene3D" id="3.40.190.10">
    <property type="entry name" value="Periplasmic binding protein-like II"/>
    <property type="match status" value="2"/>
</dbReference>
<dbReference type="RefSeq" id="WP_240986471.1">
    <property type="nucleotide sequence ID" value="NZ_LR746496.1"/>
</dbReference>
<dbReference type="EMBL" id="LR746496">
    <property type="protein sequence ID" value="CAA7603218.1"/>
    <property type="molecule type" value="Genomic_DNA"/>
</dbReference>
<name>A0A8S0W5J7_9FIRM</name>
<reference evidence="2" key="1">
    <citation type="submission" date="2020-01" db="EMBL/GenBank/DDBJ databases">
        <authorList>
            <person name="Hornung B."/>
        </authorList>
    </citation>
    <scope>NUCLEOTIDE SEQUENCE</scope>
    <source>
        <strain evidence="2">PacBioINE</strain>
    </source>
</reference>
<protein>
    <submittedName>
        <fullName evidence="2">Bacterial extracellular solute-binding protein</fullName>
    </submittedName>
</protein>
<dbReference type="Proteomes" id="UP000836597">
    <property type="component" value="Chromosome"/>
</dbReference>
<dbReference type="Pfam" id="PF13416">
    <property type="entry name" value="SBP_bac_8"/>
    <property type="match status" value="1"/>
</dbReference>
<keyword evidence="1" id="KW-0732">Signal</keyword>
<dbReference type="PANTHER" id="PTHR43649">
    <property type="entry name" value="ARABINOSE-BINDING PROTEIN-RELATED"/>
    <property type="match status" value="1"/>
</dbReference>
<sequence length="438" mass="47035">MKVNRKVKTLSAFAAAALALSLAGCGTAQNPNTASNTGGPVTISFAETMVSGTQKGALDHLISEFESQHSNIKITLMPEPNYGVLQQKEVAAVAAKNPPTIGQVYEDWAADFAKSGAIIPLDSYIQGKDGFSQQEIADFVPTIWKDQQLPDGKTWMLPFNKSDFVMYYNADKIKQLNKTAPQTWQDFASVAKAAASSANNTWGLTIDPGTPTAPANGTYLWISMLRSNGGHLYANGKIAFNSAQGVQTMRFFKDLYSAGALKLGSNYPGETALGAQRSVFDMSTVASYPYVVHAVNKKFDLKVAAMPSGSAGQGNIMQGTNIAIFSQTSTAQKQAAWQFIKFLTEPQQTAYWAQQTGYLPIRTSALPLMKAYLDSHPYQKIAADSLQYAKAQPPVPGMQQAVGYIGDAITRVLTQNVSAQQALDQAASKAQQALASAQ</sequence>
<dbReference type="PANTHER" id="PTHR43649:SF12">
    <property type="entry name" value="DIACETYLCHITOBIOSE BINDING PROTEIN DASA"/>
    <property type="match status" value="1"/>
</dbReference>
<accession>A0A8S0W5J7</accession>
<evidence type="ECO:0000313" key="2">
    <source>
        <dbReference type="EMBL" id="CAA7603218.1"/>
    </source>
</evidence>
<dbReference type="CDD" id="cd14748">
    <property type="entry name" value="PBP2_UgpB"/>
    <property type="match status" value="1"/>
</dbReference>
<dbReference type="PROSITE" id="PS51257">
    <property type="entry name" value="PROKAR_LIPOPROTEIN"/>
    <property type="match status" value="1"/>
</dbReference>
<proteinExistence type="predicted"/>
<dbReference type="InterPro" id="IPR050490">
    <property type="entry name" value="Bact_solute-bd_prot1"/>
</dbReference>
<evidence type="ECO:0000256" key="1">
    <source>
        <dbReference type="SAM" id="SignalP"/>
    </source>
</evidence>